<evidence type="ECO:0000259" key="2">
    <source>
        <dbReference type="PROSITE" id="PS50222"/>
    </source>
</evidence>
<dbReference type="CDD" id="cd00051">
    <property type="entry name" value="EFh"/>
    <property type="match status" value="1"/>
</dbReference>
<dbReference type="OMA" id="EYICRGR"/>
<dbReference type="Pfam" id="PF15891">
    <property type="entry name" value="Nuc_deoxyri_tr2"/>
    <property type="match status" value="2"/>
</dbReference>
<dbReference type="eggNOG" id="ENOG502RC5J">
    <property type="taxonomic scope" value="Eukaryota"/>
</dbReference>
<dbReference type="PANTHER" id="PTHR36300">
    <property type="entry name" value="RAW, ISOFORM A"/>
    <property type="match status" value="1"/>
</dbReference>
<dbReference type="GO" id="GO:0005509">
    <property type="term" value="F:calcium ion binding"/>
    <property type="evidence" value="ECO:0007669"/>
    <property type="project" value="InterPro"/>
</dbReference>
<accession>T1IR01</accession>
<dbReference type="InterPro" id="IPR011992">
    <property type="entry name" value="EF-hand-dom_pair"/>
</dbReference>
<dbReference type="SUPFAM" id="SSF47473">
    <property type="entry name" value="EF-hand"/>
    <property type="match status" value="1"/>
</dbReference>
<feature type="domain" description="EF-hand" evidence="2">
    <location>
        <begin position="256"/>
        <end position="291"/>
    </location>
</feature>
<name>T1IR01_STRMM</name>
<dbReference type="InterPro" id="IPR039470">
    <property type="entry name" value="Nuc_deoxyri_tr2"/>
</dbReference>
<dbReference type="InterPro" id="IPR018247">
    <property type="entry name" value="EF_Hand_1_Ca_BS"/>
</dbReference>
<dbReference type="GO" id="GO:0005886">
    <property type="term" value="C:plasma membrane"/>
    <property type="evidence" value="ECO:0007669"/>
    <property type="project" value="TreeGrafter"/>
</dbReference>
<dbReference type="PhylomeDB" id="T1IR01"/>
<dbReference type="PROSITE" id="PS00018">
    <property type="entry name" value="EF_HAND_1"/>
    <property type="match status" value="1"/>
</dbReference>
<keyword evidence="4" id="KW-1185">Reference proteome</keyword>
<organism evidence="3 4">
    <name type="scientific">Strigamia maritima</name>
    <name type="common">European centipede</name>
    <name type="synonym">Geophilus maritimus</name>
    <dbReference type="NCBI Taxonomy" id="126957"/>
    <lineage>
        <taxon>Eukaryota</taxon>
        <taxon>Metazoa</taxon>
        <taxon>Ecdysozoa</taxon>
        <taxon>Arthropoda</taxon>
        <taxon>Myriapoda</taxon>
        <taxon>Chilopoda</taxon>
        <taxon>Pleurostigmophora</taxon>
        <taxon>Geophilomorpha</taxon>
        <taxon>Linotaeniidae</taxon>
        <taxon>Strigamia</taxon>
    </lineage>
</organism>
<sequence>MLPGLFYKLGLFPSKSQIHEMLHCASDCSDRCSANCLSFGEFCVFSSELKNCYENQTPRPTPLSKISDQNGTRGKLLSTETKSNLKYEVFLGGSCNPTTWRQNIAIPLLKKWRITYYNPQVGHWKPELIELENQAKENAEVLFFVIDNQTRSVASVIEAAHIAGCQKKLILVVKEFQCPGQMILGEPLSEKEFQDLCHGQAILQDVVERQGIPVFDDIHKALECTARLLREGLWPQDLTLKDNAQPVCKAHVQLGDKLIKVYEAFNAMDTSNSGLLGLNDVKMAFRILTNYDLTSEDLDAIIRTKKVNNSMDGNNKADDITVTFDQFCCIVSEFKNKSSNGRCILKSIIVKTANVLNFFILPLFKMMEWIVPRRRIRLASHQHDVYLGGSCDTTSWREDIAIPILRKTGLTFFNPQTNYWSGNRFTPIEATAIDNCRVLLFVITNTCRSLSTMAIAAHYIGLNCKVVLCIQYLPENCIMNFDRLSVGSIKDYNRGRTYLSDLANRENIPVFDEIDEAVQCVVDKCKLNT</sequence>
<reference evidence="4" key="1">
    <citation type="submission" date="2011-05" db="EMBL/GenBank/DDBJ databases">
        <authorList>
            <person name="Richards S.R."/>
            <person name="Qu J."/>
            <person name="Jiang H."/>
            <person name="Jhangiani S.N."/>
            <person name="Agravi P."/>
            <person name="Goodspeed R."/>
            <person name="Gross S."/>
            <person name="Mandapat C."/>
            <person name="Jackson L."/>
            <person name="Mathew T."/>
            <person name="Pu L."/>
            <person name="Thornton R."/>
            <person name="Saada N."/>
            <person name="Wilczek-Boney K.B."/>
            <person name="Lee S."/>
            <person name="Kovar C."/>
            <person name="Wu Y."/>
            <person name="Scherer S.E."/>
            <person name="Worley K.C."/>
            <person name="Muzny D.M."/>
            <person name="Gibbs R."/>
        </authorList>
    </citation>
    <scope>NUCLEOTIDE SEQUENCE</scope>
    <source>
        <strain evidence="4">Brora</strain>
    </source>
</reference>
<dbReference type="Gene3D" id="1.10.238.10">
    <property type="entry name" value="EF-hand"/>
    <property type="match status" value="1"/>
</dbReference>
<evidence type="ECO:0000256" key="1">
    <source>
        <dbReference type="ARBA" id="ARBA00022837"/>
    </source>
</evidence>
<dbReference type="AlphaFoldDB" id="T1IR01"/>
<dbReference type="Proteomes" id="UP000014500">
    <property type="component" value="Unassembled WGS sequence"/>
</dbReference>
<dbReference type="EMBL" id="JH431327">
    <property type="status" value="NOT_ANNOTATED_CDS"/>
    <property type="molecule type" value="Genomic_DNA"/>
</dbReference>
<reference evidence="3" key="2">
    <citation type="submission" date="2015-02" db="UniProtKB">
        <authorList>
            <consortium name="EnsemblMetazoa"/>
        </authorList>
    </citation>
    <scope>IDENTIFICATION</scope>
</reference>
<protein>
    <recommendedName>
        <fullName evidence="2">EF-hand domain-containing protein</fullName>
    </recommendedName>
</protein>
<keyword evidence="1" id="KW-0106">Calcium</keyword>
<dbReference type="EnsemblMetazoa" id="SMAR003482-RA">
    <property type="protein sequence ID" value="SMAR003482-PA"/>
    <property type="gene ID" value="SMAR003482"/>
</dbReference>
<dbReference type="PROSITE" id="PS50222">
    <property type="entry name" value="EF_HAND_2"/>
    <property type="match status" value="1"/>
</dbReference>
<evidence type="ECO:0000313" key="4">
    <source>
        <dbReference type="Proteomes" id="UP000014500"/>
    </source>
</evidence>
<dbReference type="PANTHER" id="PTHR36300:SF1">
    <property type="entry name" value="RAW, ISOFORM A"/>
    <property type="match status" value="1"/>
</dbReference>
<dbReference type="HOGENOM" id="CLU_009774_1_0_1"/>
<evidence type="ECO:0000313" key="3">
    <source>
        <dbReference type="EnsemblMetazoa" id="SMAR003482-PA"/>
    </source>
</evidence>
<dbReference type="FunFam" id="3.40.50.450:FF:000017">
    <property type="entry name" value="Raw, isoform D"/>
    <property type="match status" value="1"/>
</dbReference>
<proteinExistence type="predicted"/>
<dbReference type="STRING" id="126957.T1IR01"/>
<dbReference type="Gene3D" id="3.40.50.450">
    <property type="match status" value="2"/>
</dbReference>
<dbReference type="InterPro" id="IPR002048">
    <property type="entry name" value="EF_hand_dom"/>
</dbReference>